<organism evidence="5 6">
    <name type="scientific">Diacronema lutheri</name>
    <name type="common">Unicellular marine alga</name>
    <name type="synonym">Monochrysis lutheri</name>
    <dbReference type="NCBI Taxonomy" id="2081491"/>
    <lineage>
        <taxon>Eukaryota</taxon>
        <taxon>Haptista</taxon>
        <taxon>Haptophyta</taxon>
        <taxon>Pavlovophyceae</taxon>
        <taxon>Pavlovales</taxon>
        <taxon>Pavlovaceae</taxon>
        <taxon>Diacronema</taxon>
    </lineage>
</organism>
<evidence type="ECO:0000259" key="4">
    <source>
        <dbReference type="PROSITE" id="PS51762"/>
    </source>
</evidence>
<dbReference type="Gene3D" id="2.60.120.200">
    <property type="match status" value="1"/>
</dbReference>
<dbReference type="PROSITE" id="PS51762">
    <property type="entry name" value="GH16_2"/>
    <property type="match status" value="1"/>
</dbReference>
<dbReference type="AlphaFoldDB" id="A0A8J6C769"/>
<dbReference type="EMBL" id="JAGTXO010000020">
    <property type="protein sequence ID" value="KAG8462534.1"/>
    <property type="molecule type" value="Genomic_DNA"/>
</dbReference>
<dbReference type="PANTHER" id="PTHR10963">
    <property type="entry name" value="GLYCOSYL HYDROLASE-RELATED"/>
    <property type="match status" value="1"/>
</dbReference>
<dbReference type="GO" id="GO:0005975">
    <property type="term" value="P:carbohydrate metabolic process"/>
    <property type="evidence" value="ECO:0007669"/>
    <property type="project" value="InterPro"/>
</dbReference>
<dbReference type="SUPFAM" id="SSF49899">
    <property type="entry name" value="Concanavalin A-like lectins/glucanases"/>
    <property type="match status" value="1"/>
</dbReference>
<dbReference type="Proteomes" id="UP000751190">
    <property type="component" value="Unassembled WGS sequence"/>
</dbReference>
<feature type="region of interest" description="Disordered" evidence="2">
    <location>
        <begin position="398"/>
        <end position="423"/>
    </location>
</feature>
<evidence type="ECO:0000256" key="1">
    <source>
        <dbReference type="ARBA" id="ARBA00006865"/>
    </source>
</evidence>
<comment type="caution">
    <text evidence="5">The sequence shown here is derived from an EMBL/GenBank/DDBJ whole genome shotgun (WGS) entry which is preliminary data.</text>
</comment>
<dbReference type="OrthoDB" id="4781at2759"/>
<feature type="domain" description="GH16" evidence="4">
    <location>
        <begin position="99"/>
        <end position="428"/>
    </location>
</feature>
<feature type="transmembrane region" description="Helical" evidence="3">
    <location>
        <begin position="38"/>
        <end position="59"/>
    </location>
</feature>
<gene>
    <name evidence="5" type="ORF">KFE25_010359</name>
</gene>
<proteinExistence type="inferred from homology"/>
<evidence type="ECO:0000313" key="5">
    <source>
        <dbReference type="EMBL" id="KAG8462534.1"/>
    </source>
</evidence>
<keyword evidence="3" id="KW-0472">Membrane</keyword>
<sequence length="523" mass="55725">MRASAREALLLEEAEEPAPLLTASRLGEGVRAPTRRQLGALAVVLAIIVLGVTLSSVAMGRQRALLRGPFGSRTAANLVFEQDFRRLTALDPSVWNVARTLADDPNQGFQYYADDTSVLYVNATDGTLRITPGLFAGLGPLETVEGHPPYLAEDVMRGTCTPYPACATYKVPACTGAGAIGACEATGGAWSSLGPTVIKPTTSAHISTKGKFEFTYGRLELRVRLPAGDWLWPSVWLLSAADSYGLAWPLSGQMDVVESRGNGPAFTLNGQPAGHDVASSTFHYGENWFWHATGSVRAPAAEAAAAAADAARAQLGVGGFAEGFHTFGLFWNATAMYTYVLLETPGTPPRGADVPTGASAGKHGVRGGGHDDELRIVDLSARMAGGFFDGPLGVRGPPAPSFRDARDLKPLPEAAPSPYRRSPATNAPFDQPFFLNIKVGVGDMLHGCPDPQYFGPSAVWCKPCARPAQTAVEHLGAELPTSVACGPPQTQFWARKSEWLPSWEKARQADRLGLAIQWIRLYQ</sequence>
<reference evidence="5" key="1">
    <citation type="submission" date="2021-05" db="EMBL/GenBank/DDBJ databases">
        <title>The genome of the haptophyte Pavlova lutheri (Diacronema luteri, Pavlovales) - a model for lipid biosynthesis in eukaryotic algae.</title>
        <authorList>
            <person name="Hulatt C.J."/>
            <person name="Posewitz M.C."/>
        </authorList>
    </citation>
    <scope>NUCLEOTIDE SEQUENCE</scope>
    <source>
        <strain evidence="5">NIVA-4/92</strain>
    </source>
</reference>
<keyword evidence="3" id="KW-1133">Transmembrane helix</keyword>
<dbReference type="GO" id="GO:0004553">
    <property type="term" value="F:hydrolase activity, hydrolyzing O-glycosyl compounds"/>
    <property type="evidence" value="ECO:0007669"/>
    <property type="project" value="InterPro"/>
</dbReference>
<keyword evidence="6" id="KW-1185">Reference proteome</keyword>
<evidence type="ECO:0000313" key="6">
    <source>
        <dbReference type="Proteomes" id="UP000751190"/>
    </source>
</evidence>
<protein>
    <recommendedName>
        <fullName evidence="4">GH16 domain-containing protein</fullName>
    </recommendedName>
</protein>
<evidence type="ECO:0000256" key="2">
    <source>
        <dbReference type="SAM" id="MobiDB-lite"/>
    </source>
</evidence>
<dbReference type="InterPro" id="IPR000757">
    <property type="entry name" value="Beta-glucanase-like"/>
</dbReference>
<accession>A0A8J6C769</accession>
<dbReference type="InterPro" id="IPR050546">
    <property type="entry name" value="Glycosyl_Hydrlase_16"/>
</dbReference>
<evidence type="ECO:0000256" key="3">
    <source>
        <dbReference type="SAM" id="Phobius"/>
    </source>
</evidence>
<dbReference type="InterPro" id="IPR013320">
    <property type="entry name" value="ConA-like_dom_sf"/>
</dbReference>
<name>A0A8J6C769_DIALT</name>
<comment type="similarity">
    <text evidence="1">Belongs to the glycosyl hydrolase 16 family.</text>
</comment>
<dbReference type="PANTHER" id="PTHR10963:SF55">
    <property type="entry name" value="GLYCOSIDE HYDROLASE FAMILY 16 PROTEIN"/>
    <property type="match status" value="1"/>
</dbReference>
<keyword evidence="3" id="KW-0812">Transmembrane</keyword>